<reference evidence="2 3" key="1">
    <citation type="journal article" date="2018" name="Syst. Appl. Microbiol.">
        <title>Pseudomonas silesiensis sp. nov. strain A3T isolated from a biological pesticide sewage treatment plant and analysis of the complete genome sequence.</title>
        <authorList>
            <person name="Kaminski M.A."/>
            <person name="Furmanczyk E.M."/>
            <person name="Sobczak A."/>
            <person name="Dziembowski A."/>
            <person name="Lipinski L."/>
        </authorList>
    </citation>
    <scope>NUCLEOTIDE SEQUENCE [LARGE SCALE GENOMIC DNA]</scope>
    <source>
        <strain evidence="2 3">A3</strain>
    </source>
</reference>
<sequence>MRSTITASLLITLMTIGNAYAASSACPAVSDIIQVKDEQEGGYEYFAPGPDKRVWVGSNPYAEEHHIETFEFTGGLYRDISSEGNKFVVSCDYEGEEFLAFTRLTLYSFNDWKPATHTLWKREVNKQALLNNKNAQHVETCTSKDQEKCVFEYSSLSAAPSKK</sequence>
<evidence type="ECO:0000313" key="3">
    <source>
        <dbReference type="Proteomes" id="UP000078354"/>
    </source>
</evidence>
<dbReference type="RefSeq" id="WP_064680159.1">
    <property type="nucleotide sequence ID" value="NZ_CP014870.1"/>
</dbReference>
<organism evidence="2 3">
    <name type="scientific">Pseudomonas silesiensis</name>
    <dbReference type="NCBI Taxonomy" id="1853130"/>
    <lineage>
        <taxon>Bacteria</taxon>
        <taxon>Pseudomonadati</taxon>
        <taxon>Pseudomonadota</taxon>
        <taxon>Gammaproteobacteria</taxon>
        <taxon>Pseudomonadales</taxon>
        <taxon>Pseudomonadaceae</taxon>
        <taxon>Pseudomonas</taxon>
    </lineage>
</organism>
<keyword evidence="1" id="KW-0732">Signal</keyword>
<gene>
    <name evidence="2" type="ORF">PMA3_27910</name>
</gene>
<dbReference type="AlphaFoldDB" id="A0A191Z1C3"/>
<dbReference type="EMBL" id="CP014870">
    <property type="protein sequence ID" value="ANJ58773.1"/>
    <property type="molecule type" value="Genomic_DNA"/>
</dbReference>
<protein>
    <recommendedName>
        <fullName evidence="4">DUF3757 domain-containing protein</fullName>
    </recommendedName>
</protein>
<dbReference type="PROSITE" id="PS51257">
    <property type="entry name" value="PROKAR_LIPOPROTEIN"/>
    <property type="match status" value="1"/>
</dbReference>
<evidence type="ECO:0000256" key="1">
    <source>
        <dbReference type="SAM" id="SignalP"/>
    </source>
</evidence>
<dbReference type="Proteomes" id="UP000078354">
    <property type="component" value="Chromosome"/>
</dbReference>
<evidence type="ECO:0000313" key="2">
    <source>
        <dbReference type="EMBL" id="ANJ58773.1"/>
    </source>
</evidence>
<proteinExistence type="predicted"/>
<keyword evidence="3" id="KW-1185">Reference proteome</keyword>
<evidence type="ECO:0008006" key="4">
    <source>
        <dbReference type="Google" id="ProtNLM"/>
    </source>
</evidence>
<feature type="chain" id="PRO_5008250253" description="DUF3757 domain-containing protein" evidence="1">
    <location>
        <begin position="22"/>
        <end position="163"/>
    </location>
</feature>
<name>A0A191Z1C3_9PSED</name>
<feature type="signal peptide" evidence="1">
    <location>
        <begin position="1"/>
        <end position="21"/>
    </location>
</feature>
<dbReference type="KEGG" id="psil:PMA3_27910"/>
<accession>A0A191Z1C3</accession>
<dbReference type="OrthoDB" id="6429085at2"/>